<name>A0A1Q9EY30_SYMMI</name>
<dbReference type="PANTHER" id="PTHR24171">
    <property type="entry name" value="ANKYRIN REPEAT DOMAIN-CONTAINING PROTEIN 39-RELATED"/>
    <property type="match status" value="1"/>
</dbReference>
<accession>A0A1Q9EY30</accession>
<feature type="region of interest" description="Disordered" evidence="4">
    <location>
        <begin position="24"/>
        <end position="96"/>
    </location>
</feature>
<keyword evidence="6" id="KW-1185">Reference proteome</keyword>
<dbReference type="Proteomes" id="UP000186817">
    <property type="component" value="Unassembled WGS sequence"/>
</dbReference>
<feature type="compositionally biased region" description="Low complexity" evidence="4">
    <location>
        <begin position="396"/>
        <end position="413"/>
    </location>
</feature>
<protein>
    <submittedName>
        <fullName evidence="5">Uncharacterized protein</fullName>
    </submittedName>
</protein>
<feature type="region of interest" description="Disordered" evidence="4">
    <location>
        <begin position="396"/>
        <end position="415"/>
    </location>
</feature>
<reference evidence="5 6" key="1">
    <citation type="submission" date="2016-02" db="EMBL/GenBank/DDBJ databases">
        <title>Genome analysis of coral dinoflagellate symbionts highlights evolutionary adaptations to a symbiotic lifestyle.</title>
        <authorList>
            <person name="Aranda M."/>
            <person name="Li Y."/>
            <person name="Liew Y.J."/>
            <person name="Baumgarten S."/>
            <person name="Simakov O."/>
            <person name="Wilson M."/>
            <person name="Piel J."/>
            <person name="Ashoor H."/>
            <person name="Bougouffa S."/>
            <person name="Bajic V.B."/>
            <person name="Ryu T."/>
            <person name="Ravasi T."/>
            <person name="Bayer T."/>
            <person name="Micklem G."/>
            <person name="Kim H."/>
            <person name="Bhak J."/>
            <person name="Lajeunesse T.C."/>
            <person name="Voolstra C.R."/>
        </authorList>
    </citation>
    <scope>NUCLEOTIDE SEQUENCE [LARGE SCALE GENOMIC DNA]</scope>
    <source>
        <strain evidence="5 6">CCMP2467</strain>
    </source>
</reference>
<evidence type="ECO:0000256" key="1">
    <source>
        <dbReference type="ARBA" id="ARBA00022737"/>
    </source>
</evidence>
<organism evidence="5 6">
    <name type="scientific">Symbiodinium microadriaticum</name>
    <name type="common">Dinoflagellate</name>
    <name type="synonym">Zooxanthella microadriatica</name>
    <dbReference type="NCBI Taxonomy" id="2951"/>
    <lineage>
        <taxon>Eukaryota</taxon>
        <taxon>Sar</taxon>
        <taxon>Alveolata</taxon>
        <taxon>Dinophyceae</taxon>
        <taxon>Suessiales</taxon>
        <taxon>Symbiodiniaceae</taxon>
        <taxon>Symbiodinium</taxon>
    </lineage>
</organism>
<evidence type="ECO:0000313" key="6">
    <source>
        <dbReference type="Proteomes" id="UP000186817"/>
    </source>
</evidence>
<dbReference type="EMBL" id="LSRX01000044">
    <property type="protein sequence ID" value="OLQ12356.1"/>
    <property type="molecule type" value="Genomic_DNA"/>
</dbReference>
<dbReference type="Gene3D" id="1.25.40.20">
    <property type="entry name" value="Ankyrin repeat-containing domain"/>
    <property type="match status" value="1"/>
</dbReference>
<feature type="region of interest" description="Disordered" evidence="4">
    <location>
        <begin position="307"/>
        <end position="385"/>
    </location>
</feature>
<keyword evidence="2 3" id="KW-0040">ANK repeat</keyword>
<dbReference type="InterPro" id="IPR002110">
    <property type="entry name" value="Ankyrin_rpt"/>
</dbReference>
<evidence type="ECO:0000256" key="4">
    <source>
        <dbReference type="SAM" id="MobiDB-lite"/>
    </source>
</evidence>
<comment type="caution">
    <text evidence="5">The sequence shown here is derived from an EMBL/GenBank/DDBJ whole genome shotgun (WGS) entry which is preliminary data.</text>
</comment>
<evidence type="ECO:0000256" key="2">
    <source>
        <dbReference type="ARBA" id="ARBA00023043"/>
    </source>
</evidence>
<keyword evidence="1" id="KW-0677">Repeat</keyword>
<feature type="region of interest" description="Disordered" evidence="4">
    <location>
        <begin position="577"/>
        <end position="619"/>
    </location>
</feature>
<feature type="repeat" description="ANK" evidence="3">
    <location>
        <begin position="142"/>
        <end position="176"/>
    </location>
</feature>
<dbReference type="OrthoDB" id="366390at2759"/>
<dbReference type="SUPFAM" id="SSF48403">
    <property type="entry name" value="Ankyrin repeat"/>
    <property type="match status" value="1"/>
</dbReference>
<feature type="compositionally biased region" description="Basic residues" evidence="4">
    <location>
        <begin position="332"/>
        <end position="341"/>
    </location>
</feature>
<proteinExistence type="predicted"/>
<dbReference type="PROSITE" id="PS50088">
    <property type="entry name" value="ANK_REPEAT"/>
    <property type="match status" value="1"/>
</dbReference>
<feature type="compositionally biased region" description="Basic and acidic residues" evidence="4">
    <location>
        <begin position="344"/>
        <end position="359"/>
    </location>
</feature>
<dbReference type="PROSITE" id="PS50297">
    <property type="entry name" value="ANK_REP_REGION"/>
    <property type="match status" value="1"/>
</dbReference>
<gene>
    <name evidence="5" type="ORF">AK812_SmicGene3759</name>
</gene>
<dbReference type="PANTHER" id="PTHR24171:SF9">
    <property type="entry name" value="ANKYRIN REPEAT DOMAIN-CONTAINING PROTEIN 39"/>
    <property type="match status" value="1"/>
</dbReference>
<dbReference type="AlphaFoldDB" id="A0A1Q9EY30"/>
<evidence type="ECO:0000256" key="3">
    <source>
        <dbReference type="PROSITE-ProRule" id="PRU00023"/>
    </source>
</evidence>
<evidence type="ECO:0000313" key="5">
    <source>
        <dbReference type="EMBL" id="OLQ12356.1"/>
    </source>
</evidence>
<dbReference type="Pfam" id="PF12796">
    <property type="entry name" value="Ank_2"/>
    <property type="match status" value="1"/>
</dbReference>
<dbReference type="InterPro" id="IPR036770">
    <property type="entry name" value="Ankyrin_rpt-contain_sf"/>
</dbReference>
<sequence length="680" mass="74096">MGAASWTSCGRCCSELSLAAPPVQDHVVDSHSSTGLREHRARAKPSETPDPGRFLGQHVRNFDASPRNHHHHLHRASPSASPRNQHGSRKGSKEAQDAHDEFFHPGITELDAQLFHATRHGDVEAAEGALQAGAAPDCRTLRGQTPLMLAATASHHSSRLAKALIHARAEVDSFDEQRRTPLMHACGSHNIATVDLLLEEKASLHSRSADGKTVLMQAFVGTEDMKLVRHLAHRHAAVDAVDKSGWSLLFYACDRLNLELIRWLYTRYAADLESPTPDGTTAAELLRRQGRSDMDYLLIDLGLLKAEEHREGSRSPPTSARGPESSEPLGAGRRRSKRSSLRGHQADHDGKRLSVHSKESSSSSGLRGSRKGSKGEGTDSTELPLSLPAEATYAPLSSAPAHGPPAAKAKVAGCGSSPDGYWELPAWDTKTGATTVPDDRFLDGQKVLKPNPKKRPQQAGDWRYAAKATVPITGNTIKGPWNEKWRLLYQEMYRFRQNMVQSHPQPISSLWRLVSGYRITIHRRQTGYRSAWVIVRTASTRSPEYGAPAPRQRLSAFRADATVDGCALPVLALPARRSSRRGSKGDGTDSGALSHTLPGEARRSSRRGSKGDGTDSGALSHALPAEALADCSAVVTMRVTAQGEQFRDVFLRDPPKRDAPGIHNEEELFNHITALGYDVV</sequence>
<dbReference type="SMART" id="SM00248">
    <property type="entry name" value="ANK"/>
    <property type="match status" value="5"/>
</dbReference>